<evidence type="ECO:0000313" key="9">
    <source>
        <dbReference type="Proteomes" id="UP001302274"/>
    </source>
</evidence>
<dbReference type="InterPro" id="IPR036388">
    <property type="entry name" value="WH-like_DNA-bd_sf"/>
</dbReference>
<reference evidence="8 9" key="1">
    <citation type="submission" date="2023-11" db="EMBL/GenBank/DDBJ databases">
        <title>A Novel Polar Bacteriovorax (B. antarcticus) Isolated from the Biocrust in Antarctica.</title>
        <authorList>
            <person name="Mun W."/>
            <person name="Choi S.Y."/>
            <person name="Mitchell R.J."/>
        </authorList>
    </citation>
    <scope>NUCLEOTIDE SEQUENCE [LARGE SCALE GENOMIC DNA]</scope>
    <source>
        <strain evidence="8 9">PP10</strain>
    </source>
</reference>
<dbReference type="Gene3D" id="1.10.10.10">
    <property type="entry name" value="Winged helix-like DNA-binding domain superfamily/Winged helix DNA-binding domain"/>
    <property type="match status" value="1"/>
</dbReference>
<dbReference type="InterPro" id="IPR053925">
    <property type="entry name" value="RecX_HTH_3rd"/>
</dbReference>
<evidence type="ECO:0000256" key="4">
    <source>
        <dbReference type="ARBA" id="ARBA00022490"/>
    </source>
</evidence>
<evidence type="ECO:0000256" key="2">
    <source>
        <dbReference type="ARBA" id="ARBA00009695"/>
    </source>
</evidence>
<evidence type="ECO:0000313" key="8">
    <source>
        <dbReference type="EMBL" id="MEA9354637.1"/>
    </source>
</evidence>
<dbReference type="PANTHER" id="PTHR33602">
    <property type="entry name" value="REGULATORY PROTEIN RECX FAMILY PROTEIN"/>
    <property type="match status" value="1"/>
</dbReference>
<comment type="subcellular location">
    <subcellularLocation>
        <location evidence="1 5">Cytoplasm</location>
    </subcellularLocation>
</comment>
<feature type="domain" description="RecX third three-helical" evidence="6">
    <location>
        <begin position="100"/>
        <end position="144"/>
    </location>
</feature>
<dbReference type="Proteomes" id="UP001302274">
    <property type="component" value="Unassembled WGS sequence"/>
</dbReference>
<gene>
    <name evidence="5" type="primary">recX</name>
    <name evidence="8" type="ORF">SHI21_00375</name>
</gene>
<dbReference type="InterPro" id="IPR053926">
    <property type="entry name" value="RecX_HTH_1st"/>
</dbReference>
<comment type="function">
    <text evidence="5">Modulates RecA activity.</text>
</comment>
<dbReference type="HAMAP" id="MF_01114">
    <property type="entry name" value="RecX"/>
    <property type="match status" value="1"/>
</dbReference>
<proteinExistence type="inferred from homology"/>
<evidence type="ECO:0000256" key="1">
    <source>
        <dbReference type="ARBA" id="ARBA00004496"/>
    </source>
</evidence>
<comment type="caution">
    <text evidence="8">The sequence shown here is derived from an EMBL/GenBank/DDBJ whole genome shotgun (WGS) entry which is preliminary data.</text>
</comment>
<evidence type="ECO:0000259" key="7">
    <source>
        <dbReference type="Pfam" id="PF21982"/>
    </source>
</evidence>
<dbReference type="RefSeq" id="WP_323574082.1">
    <property type="nucleotide sequence ID" value="NZ_JAYGJQ010000001.1"/>
</dbReference>
<dbReference type="Pfam" id="PF21981">
    <property type="entry name" value="RecX_HTH3"/>
    <property type="match status" value="1"/>
</dbReference>
<name>A0ABU5VNM0_9BACT</name>
<keyword evidence="4 5" id="KW-0963">Cytoplasm</keyword>
<keyword evidence="9" id="KW-1185">Reference proteome</keyword>
<sequence>MSTKAFTYIVKLLSAREYSEHKLREKLKEKKFPANEIEDALSEIKARGHLKEEVYTEARIRGFMNKSYSVNYIRQKLAQEHLVASEETIQEIFEDNNMSEEQQIERLARKKIGMKTDLDFDQQSKILRYLISKGHDFSLSKKVLKSVMGENSADFESDAY</sequence>
<evidence type="ECO:0000256" key="3">
    <source>
        <dbReference type="ARBA" id="ARBA00018111"/>
    </source>
</evidence>
<evidence type="ECO:0000256" key="5">
    <source>
        <dbReference type="HAMAP-Rule" id="MF_01114"/>
    </source>
</evidence>
<dbReference type="Pfam" id="PF21982">
    <property type="entry name" value="RecX_HTH1"/>
    <property type="match status" value="1"/>
</dbReference>
<dbReference type="InterPro" id="IPR003783">
    <property type="entry name" value="Regulatory_RecX"/>
</dbReference>
<organism evidence="8 9">
    <name type="scientific">Bacteriovorax antarcticus</name>
    <dbReference type="NCBI Taxonomy" id="3088717"/>
    <lineage>
        <taxon>Bacteria</taxon>
        <taxon>Pseudomonadati</taxon>
        <taxon>Bdellovibrionota</taxon>
        <taxon>Bacteriovoracia</taxon>
        <taxon>Bacteriovoracales</taxon>
        <taxon>Bacteriovoracaceae</taxon>
        <taxon>Bacteriovorax</taxon>
    </lineage>
</organism>
<protein>
    <recommendedName>
        <fullName evidence="3 5">Regulatory protein RecX</fullName>
    </recommendedName>
</protein>
<evidence type="ECO:0000259" key="6">
    <source>
        <dbReference type="Pfam" id="PF21981"/>
    </source>
</evidence>
<accession>A0ABU5VNM0</accession>
<feature type="domain" description="RecX first three-helical" evidence="7">
    <location>
        <begin position="5"/>
        <end position="42"/>
    </location>
</feature>
<comment type="similarity">
    <text evidence="2 5">Belongs to the RecX family.</text>
</comment>
<dbReference type="PANTHER" id="PTHR33602:SF1">
    <property type="entry name" value="REGULATORY PROTEIN RECX FAMILY PROTEIN"/>
    <property type="match status" value="1"/>
</dbReference>
<dbReference type="EMBL" id="JAYGJQ010000001">
    <property type="protein sequence ID" value="MEA9354637.1"/>
    <property type="molecule type" value="Genomic_DNA"/>
</dbReference>